<gene>
    <name evidence="3" type="ORF">Aud_000463</name>
    <name evidence="2" type="ORF">IFM53868_01874</name>
</gene>
<dbReference type="AlphaFoldDB" id="A0A8E0QHL1"/>
<reference evidence="2 5" key="2">
    <citation type="submission" date="2020-01" db="EMBL/GenBank/DDBJ databases">
        <title>Draft genome sequence of Aspergillus udagawae IFM 53868.</title>
        <authorList>
            <person name="Takahashi H."/>
            <person name="Yaguchi T."/>
        </authorList>
    </citation>
    <scope>NUCLEOTIDE SEQUENCE [LARGE SCALE GENOMIC DNA]</scope>
    <source>
        <strain evidence="2 5">IFM 53868</strain>
    </source>
</reference>
<organism evidence="3 4">
    <name type="scientific">Aspergillus udagawae</name>
    <dbReference type="NCBI Taxonomy" id="91492"/>
    <lineage>
        <taxon>Eukaryota</taxon>
        <taxon>Fungi</taxon>
        <taxon>Dikarya</taxon>
        <taxon>Ascomycota</taxon>
        <taxon>Pezizomycotina</taxon>
        <taxon>Eurotiomycetes</taxon>
        <taxon>Eurotiomycetidae</taxon>
        <taxon>Eurotiales</taxon>
        <taxon>Aspergillaceae</taxon>
        <taxon>Aspergillus</taxon>
        <taxon>Aspergillus subgen. Fumigati</taxon>
    </lineage>
</organism>
<feature type="region of interest" description="Disordered" evidence="1">
    <location>
        <begin position="67"/>
        <end position="155"/>
    </location>
</feature>
<comment type="caution">
    <text evidence="3">The sequence shown here is derived from an EMBL/GenBank/DDBJ whole genome shotgun (WGS) entry which is preliminary data.</text>
</comment>
<protein>
    <submittedName>
        <fullName evidence="3">Uncharacterized protein</fullName>
    </submittedName>
</protein>
<evidence type="ECO:0000256" key="1">
    <source>
        <dbReference type="SAM" id="MobiDB-lite"/>
    </source>
</evidence>
<dbReference type="EMBL" id="BBXM02000001">
    <property type="protein sequence ID" value="GIC84645.1"/>
    <property type="molecule type" value="Genomic_DNA"/>
</dbReference>
<reference evidence="3" key="1">
    <citation type="journal article" date="2015" name="Genome Announc.">
        <title>Draft Genome Sequence of the Pathogenic Filamentous Fungus Aspergillus udagawae Strain IFM 46973T.</title>
        <authorList>
            <person name="Kusuya Y."/>
            <person name="Takahashi-Nakaguchi A."/>
            <person name="Takahashi H."/>
            <person name="Yaguchi T."/>
        </authorList>
    </citation>
    <scope>NUCLEOTIDE SEQUENCE</scope>
    <source>
        <strain evidence="3">IFM 46973</strain>
    </source>
</reference>
<evidence type="ECO:0000313" key="5">
    <source>
        <dbReference type="Proteomes" id="UP000465266"/>
    </source>
</evidence>
<dbReference type="EMBL" id="BLKG01000012">
    <property type="protein sequence ID" value="GFF76589.1"/>
    <property type="molecule type" value="Genomic_DNA"/>
</dbReference>
<feature type="compositionally biased region" description="Basic and acidic residues" evidence="1">
    <location>
        <begin position="127"/>
        <end position="137"/>
    </location>
</feature>
<evidence type="ECO:0000313" key="4">
    <source>
        <dbReference type="Proteomes" id="UP000036893"/>
    </source>
</evidence>
<keyword evidence="5" id="KW-1185">Reference proteome</keyword>
<feature type="compositionally biased region" description="Basic and acidic residues" evidence="1">
    <location>
        <begin position="77"/>
        <end position="87"/>
    </location>
</feature>
<feature type="compositionally biased region" description="Gly residues" evidence="1">
    <location>
        <begin position="146"/>
        <end position="155"/>
    </location>
</feature>
<reference evidence="3" key="3">
    <citation type="submission" date="2021-01" db="EMBL/GenBank/DDBJ databases">
        <title>Pan-genome distribution and transcriptional activeness of fungal secondary metabolism genes in Aspergillus section Fumigati.</title>
        <authorList>
            <person name="Takahashi H."/>
            <person name="Umemura M."/>
            <person name="Ninomiya A."/>
            <person name="Kusuya Y."/>
            <person name="Urayama S."/>
            <person name="Shimizu M."/>
            <person name="Watanabe A."/>
            <person name="Kamei K."/>
            <person name="Yaguchi T."/>
            <person name="Hagiwara D."/>
        </authorList>
    </citation>
    <scope>NUCLEOTIDE SEQUENCE</scope>
    <source>
        <strain evidence="3">IFM 46973</strain>
    </source>
</reference>
<feature type="compositionally biased region" description="Low complexity" evidence="1">
    <location>
        <begin position="1"/>
        <end position="23"/>
    </location>
</feature>
<name>A0A8E0QHL1_9EURO</name>
<evidence type="ECO:0000313" key="2">
    <source>
        <dbReference type="EMBL" id="GFF76589.1"/>
    </source>
</evidence>
<proteinExistence type="predicted"/>
<dbReference type="RefSeq" id="XP_043141911.1">
    <property type="nucleotide sequence ID" value="XM_043285976.1"/>
</dbReference>
<sequence>MSQRSAESRTTTRTRTPAYQAQRPASSLLIASKRPLTKPSPVPQTINPSVHPASVTIKPSLSSITTATATATATATTDDRSKAHTVEVDLSQPPQPFLDPSVWERMKAVGRDASTGPSAEREEEEGERMRRREREAEFGQMAVRGRMGGIGRQRR</sequence>
<dbReference type="GeneID" id="66987939"/>
<dbReference type="Proteomes" id="UP000036893">
    <property type="component" value="Unassembled WGS sequence"/>
</dbReference>
<feature type="compositionally biased region" description="Low complexity" evidence="1">
    <location>
        <begin position="67"/>
        <end position="76"/>
    </location>
</feature>
<evidence type="ECO:0000313" key="3">
    <source>
        <dbReference type="EMBL" id="GIC84645.1"/>
    </source>
</evidence>
<dbReference type="Proteomes" id="UP000465266">
    <property type="component" value="Unassembled WGS sequence"/>
</dbReference>
<feature type="region of interest" description="Disordered" evidence="1">
    <location>
        <begin position="1"/>
        <end position="54"/>
    </location>
</feature>
<accession>A0A8E0QHL1</accession>
<dbReference type="OrthoDB" id="4502595at2759"/>